<reference evidence="3 4" key="1">
    <citation type="submission" date="2016-01" db="EMBL/GenBank/DDBJ databases">
        <title>Draft Genome Sequences of Seven Thermophilic Sporeformers Isolated from Foods.</title>
        <authorList>
            <person name="Berendsen E.M."/>
            <person name="Wells-Bennik M.H."/>
            <person name="Krawcyk A.O."/>
            <person name="De Jong A."/>
            <person name="Holsappel S."/>
            <person name="Eijlander R.T."/>
            <person name="Kuipers O.P."/>
        </authorList>
    </citation>
    <scope>NUCLEOTIDE SEQUENCE [LARGE SCALE GENOMIC DNA]</scope>
    <source>
        <strain evidence="3 4">B4135</strain>
    </source>
</reference>
<feature type="domain" description="YdbS-like PH" evidence="2">
    <location>
        <begin position="72"/>
        <end position="148"/>
    </location>
</feature>
<protein>
    <recommendedName>
        <fullName evidence="2">YdbS-like PH domain-containing protein</fullName>
    </recommendedName>
</protein>
<keyword evidence="1" id="KW-0812">Transmembrane</keyword>
<feature type="transmembrane region" description="Helical" evidence="1">
    <location>
        <begin position="20"/>
        <end position="41"/>
    </location>
</feature>
<sequence length="159" mass="18399">MLTSPEKRISPKALKVWKIYGAILSFIVFALSIAATVAVFLLDLPKWIIPILVVVDICFFLIAVFFVPKIRWERWRYELREQEIELQHGLFVVKRTLIPIIRVQHVDTNQGPIMKKYRLASVVISSAATTHEIPALDEDEAEELRKTISYLVRVVREDV</sequence>
<dbReference type="EMBL" id="LQYT01000140">
    <property type="protein sequence ID" value="KYD08331.1"/>
    <property type="molecule type" value="Genomic_DNA"/>
</dbReference>
<name>A0A150L7P0_9BACI</name>
<feature type="transmembrane region" description="Helical" evidence="1">
    <location>
        <begin position="47"/>
        <end position="67"/>
    </location>
</feature>
<evidence type="ECO:0000313" key="3">
    <source>
        <dbReference type="EMBL" id="KYD08331.1"/>
    </source>
</evidence>
<dbReference type="RefSeq" id="WP_061570186.1">
    <property type="nucleotide sequence ID" value="NZ_LQYT01000140.1"/>
</dbReference>
<dbReference type="PANTHER" id="PTHR34473:SF2">
    <property type="entry name" value="UPF0699 TRANSMEMBRANE PROTEIN YDBT"/>
    <property type="match status" value="1"/>
</dbReference>
<dbReference type="Pfam" id="PF03703">
    <property type="entry name" value="bPH_2"/>
    <property type="match status" value="1"/>
</dbReference>
<accession>A0A150L7P0</accession>
<evidence type="ECO:0000313" key="4">
    <source>
        <dbReference type="Proteomes" id="UP000075683"/>
    </source>
</evidence>
<keyword evidence="1" id="KW-1133">Transmembrane helix</keyword>
<dbReference type="PATRIC" id="fig|301148.3.peg.2333"/>
<keyword evidence="1" id="KW-0472">Membrane</keyword>
<organism evidence="3 4">
    <name type="scientific">Caldibacillus debilis</name>
    <dbReference type="NCBI Taxonomy" id="301148"/>
    <lineage>
        <taxon>Bacteria</taxon>
        <taxon>Bacillati</taxon>
        <taxon>Bacillota</taxon>
        <taxon>Bacilli</taxon>
        <taxon>Bacillales</taxon>
        <taxon>Bacillaceae</taxon>
        <taxon>Caldibacillus</taxon>
    </lineage>
</organism>
<dbReference type="InterPro" id="IPR005182">
    <property type="entry name" value="YdbS-like_PH"/>
</dbReference>
<comment type="caution">
    <text evidence="3">The sequence shown here is derived from an EMBL/GenBank/DDBJ whole genome shotgun (WGS) entry which is preliminary data.</text>
</comment>
<evidence type="ECO:0000259" key="2">
    <source>
        <dbReference type="Pfam" id="PF03703"/>
    </source>
</evidence>
<dbReference type="Proteomes" id="UP000075683">
    <property type="component" value="Unassembled WGS sequence"/>
</dbReference>
<evidence type="ECO:0000256" key="1">
    <source>
        <dbReference type="SAM" id="Phobius"/>
    </source>
</evidence>
<dbReference type="OrthoDB" id="1750577at2"/>
<dbReference type="STRING" id="301148.B4135_4042"/>
<gene>
    <name evidence="3" type="ORF">B4135_4042</name>
</gene>
<proteinExistence type="predicted"/>
<dbReference type="PANTHER" id="PTHR34473">
    <property type="entry name" value="UPF0699 TRANSMEMBRANE PROTEIN YDBS"/>
    <property type="match status" value="1"/>
</dbReference>
<dbReference type="AlphaFoldDB" id="A0A150L7P0"/>